<reference evidence="2 3" key="1">
    <citation type="journal article" date="2013" name="PLoS Genet.">
        <title>Distinctive expansion of potential virulence genes in the genome of the oomycete fish pathogen Saprolegnia parasitica.</title>
        <authorList>
            <person name="Jiang R.H."/>
            <person name="de Bruijn I."/>
            <person name="Haas B.J."/>
            <person name="Belmonte R."/>
            <person name="Lobach L."/>
            <person name="Christie J."/>
            <person name="van den Ackerveken G."/>
            <person name="Bottin A."/>
            <person name="Bulone V."/>
            <person name="Diaz-Moreno S.M."/>
            <person name="Dumas B."/>
            <person name="Fan L."/>
            <person name="Gaulin E."/>
            <person name="Govers F."/>
            <person name="Grenville-Briggs L.J."/>
            <person name="Horner N.R."/>
            <person name="Levin J.Z."/>
            <person name="Mammella M."/>
            <person name="Meijer H.J."/>
            <person name="Morris P."/>
            <person name="Nusbaum C."/>
            <person name="Oome S."/>
            <person name="Phillips A.J."/>
            <person name="van Rooyen D."/>
            <person name="Rzeszutek E."/>
            <person name="Saraiva M."/>
            <person name="Secombes C.J."/>
            <person name="Seidl M.F."/>
            <person name="Snel B."/>
            <person name="Stassen J.H."/>
            <person name="Sykes S."/>
            <person name="Tripathy S."/>
            <person name="van den Berg H."/>
            <person name="Vega-Arreguin J.C."/>
            <person name="Wawra S."/>
            <person name="Young S.K."/>
            <person name="Zeng Q."/>
            <person name="Dieguez-Uribeondo J."/>
            <person name="Russ C."/>
            <person name="Tyler B.M."/>
            <person name="van West P."/>
        </authorList>
    </citation>
    <scope>NUCLEOTIDE SEQUENCE [LARGE SCALE GENOMIC DNA]</scope>
    <source>
        <strain evidence="2 3">CBS 223.65</strain>
    </source>
</reference>
<dbReference type="RefSeq" id="XP_012206489.1">
    <property type="nucleotide sequence ID" value="XM_012351099.1"/>
</dbReference>
<keyword evidence="3" id="KW-1185">Reference proteome</keyword>
<dbReference type="Proteomes" id="UP000030745">
    <property type="component" value="Unassembled WGS sequence"/>
</dbReference>
<name>A0A067BX29_SAPPC</name>
<proteinExistence type="predicted"/>
<dbReference type="KEGG" id="spar:SPRG_11577"/>
<dbReference type="EMBL" id="KK583262">
    <property type="protein sequence ID" value="KDO22818.1"/>
    <property type="molecule type" value="Genomic_DNA"/>
</dbReference>
<keyword evidence="1" id="KW-0812">Transmembrane</keyword>
<dbReference type="GeneID" id="24133603"/>
<dbReference type="AlphaFoldDB" id="A0A067BX29"/>
<keyword evidence="1" id="KW-0472">Membrane</keyword>
<keyword evidence="1" id="KW-1133">Transmembrane helix</keyword>
<feature type="transmembrane region" description="Helical" evidence="1">
    <location>
        <begin position="101"/>
        <end position="120"/>
    </location>
</feature>
<organism evidence="2 3">
    <name type="scientific">Saprolegnia parasitica (strain CBS 223.65)</name>
    <dbReference type="NCBI Taxonomy" id="695850"/>
    <lineage>
        <taxon>Eukaryota</taxon>
        <taxon>Sar</taxon>
        <taxon>Stramenopiles</taxon>
        <taxon>Oomycota</taxon>
        <taxon>Saprolegniomycetes</taxon>
        <taxon>Saprolegniales</taxon>
        <taxon>Saprolegniaceae</taxon>
        <taxon>Saprolegnia</taxon>
    </lineage>
</organism>
<evidence type="ECO:0000313" key="3">
    <source>
        <dbReference type="Proteomes" id="UP000030745"/>
    </source>
</evidence>
<accession>A0A067BX29</accession>
<gene>
    <name evidence="2" type="ORF">SPRG_11577</name>
</gene>
<evidence type="ECO:0000313" key="2">
    <source>
        <dbReference type="EMBL" id="KDO22818.1"/>
    </source>
</evidence>
<dbReference type="VEuPathDB" id="FungiDB:SPRG_11577"/>
<protein>
    <submittedName>
        <fullName evidence="2">Uncharacterized protein</fullName>
    </submittedName>
</protein>
<dbReference type="OrthoDB" id="78257at2759"/>
<sequence length="150" mass="16721">MHQLGYDPTSLLQKAGEIRRVWDFADLPPLDQADGLPRIGTLMAAPAATMTDDPVYDGLETCLPTPDPLDTQRREVARRRMGMLTTRRLDHGSSATMQGGLLAFAGVIFLVLLWAILLMCRSFWRHRRAQTASTKMPPANLVRELPPIIV</sequence>
<evidence type="ECO:0000256" key="1">
    <source>
        <dbReference type="SAM" id="Phobius"/>
    </source>
</evidence>